<accession>A0A1I5LHI5</accession>
<name>A0A1I5LHI5_9ACTN</name>
<evidence type="ECO:0000313" key="2">
    <source>
        <dbReference type="Proteomes" id="UP000198857"/>
    </source>
</evidence>
<organism evidence="1 2">
    <name type="scientific">Geodermatophilus dictyosporus</name>
    <dbReference type="NCBI Taxonomy" id="1523247"/>
    <lineage>
        <taxon>Bacteria</taxon>
        <taxon>Bacillati</taxon>
        <taxon>Actinomycetota</taxon>
        <taxon>Actinomycetes</taxon>
        <taxon>Geodermatophilales</taxon>
        <taxon>Geodermatophilaceae</taxon>
        <taxon>Geodermatophilus</taxon>
    </lineage>
</organism>
<dbReference type="RefSeq" id="WP_091108630.1">
    <property type="nucleotide sequence ID" value="NZ_FOWQ01000002.1"/>
</dbReference>
<gene>
    <name evidence="1" type="ORF">SAMN05660464_1748</name>
</gene>
<proteinExistence type="predicted"/>
<sequence>MTATDERLSGAALVSDADLPDLPPGFLRTARRVAAADPGRDGVVLPFRAPARAWRRAAAGTVAAAGVAAALVLVPGGTTPPAVADWSHLPDAATPAQRSALAAACTQALARTPAEAGASWTAEHPFLPAEQRPAVVDVRGPWGLTVLVGGGTVGDCLSGPDGVVGTARQELPDGAPASGVRAAGLGTTQASDGEDLYGSTAYGRSAADVVAVELVLPGGEVVTATVEDGWWAAWWPGITADDRAVRVRVTDGAGSVTTTVLADTY</sequence>
<reference evidence="2" key="1">
    <citation type="submission" date="2016-10" db="EMBL/GenBank/DDBJ databases">
        <authorList>
            <person name="Varghese N."/>
            <person name="Submissions S."/>
        </authorList>
    </citation>
    <scope>NUCLEOTIDE SEQUENCE [LARGE SCALE GENOMIC DNA]</scope>
    <source>
        <strain evidence="2">DSM 44208</strain>
    </source>
</reference>
<dbReference type="EMBL" id="FOWQ01000002">
    <property type="protein sequence ID" value="SFO96637.1"/>
    <property type="molecule type" value="Genomic_DNA"/>
</dbReference>
<evidence type="ECO:0000313" key="1">
    <source>
        <dbReference type="EMBL" id="SFO96637.1"/>
    </source>
</evidence>
<dbReference type="Proteomes" id="UP000198857">
    <property type="component" value="Unassembled WGS sequence"/>
</dbReference>
<keyword evidence="2" id="KW-1185">Reference proteome</keyword>
<protein>
    <submittedName>
        <fullName evidence="1">Uncharacterized protein</fullName>
    </submittedName>
</protein>
<dbReference type="AlphaFoldDB" id="A0A1I5LHI5"/>
<dbReference type="OrthoDB" id="5146374at2"/>
<dbReference type="STRING" id="1523247.SAMN05660464_1748"/>